<evidence type="ECO:0000259" key="5">
    <source>
        <dbReference type="PROSITE" id="PS51352"/>
    </source>
</evidence>
<accession>A0A1H4UFT2</accession>
<dbReference type="GO" id="GO:0017004">
    <property type="term" value="P:cytochrome complex assembly"/>
    <property type="evidence" value="ECO:0007669"/>
    <property type="project" value="UniProtKB-KW"/>
</dbReference>
<dbReference type="InterPro" id="IPR000866">
    <property type="entry name" value="AhpC/TSA"/>
</dbReference>
<feature type="domain" description="Thioredoxin" evidence="5">
    <location>
        <begin position="261"/>
        <end position="403"/>
    </location>
</feature>
<keyword evidence="2" id="KW-0201">Cytochrome c-type biogenesis</keyword>
<gene>
    <name evidence="6" type="ORF">SAMN05192540_3783</name>
</gene>
<protein>
    <submittedName>
        <fullName evidence="6">Peroxiredoxin</fullName>
    </submittedName>
</protein>
<dbReference type="PROSITE" id="PS51352">
    <property type="entry name" value="THIOREDOXIN_2"/>
    <property type="match status" value="1"/>
</dbReference>
<proteinExistence type="predicted"/>
<dbReference type="PANTHER" id="PTHR42852:SF6">
    <property type="entry name" value="THIOL:DISULFIDE INTERCHANGE PROTEIN DSBE"/>
    <property type="match status" value="1"/>
</dbReference>
<keyword evidence="3" id="KW-1015">Disulfide bond</keyword>
<dbReference type="InterPro" id="IPR013766">
    <property type="entry name" value="Thioredoxin_domain"/>
</dbReference>
<dbReference type="InterPro" id="IPR036249">
    <property type="entry name" value="Thioredoxin-like_sf"/>
</dbReference>
<sequence>MRLLKHKILLLILSVVISCSDDKIIELPITMQDGYGPFWMGFGAIHAYSEIEGGRESTQLEVSGLPEKWVDVKVGEIVTHQSDRAIKNRIAFAYENGPNGELKMIVDANNNYDFSDDAIFYPPKINGSMFQMNKDSLLKSNAIDVSFERIINNKITDISAPLLIVHMPKYNQLLYNFAQFAQASLDGTEIAIESNNFMDLSFKDIHLTKKNLSISQDQDAYMSNFIANNEYLEIGDNIYKNLGIHIKEYTLVLEKIDRAKEKINSTQKGFKAIEFTGKKHKTENFISLNSIKGKYVLLDFWATTCAPCIKEFPHLKKMYSEMDTTQFEILGIAGNSSIEQIDYIIDKHQITWPQIVSDDINKINEKYGIKSYPQTILLDPEGIIISKGLRGKQLEVKIKSVIK</sequence>
<dbReference type="PANTHER" id="PTHR42852">
    <property type="entry name" value="THIOL:DISULFIDE INTERCHANGE PROTEIN DSBE"/>
    <property type="match status" value="1"/>
</dbReference>
<keyword evidence="4" id="KW-0676">Redox-active center</keyword>
<dbReference type="SUPFAM" id="SSF52833">
    <property type="entry name" value="Thioredoxin-like"/>
    <property type="match status" value="1"/>
</dbReference>
<dbReference type="Gene3D" id="3.40.30.10">
    <property type="entry name" value="Glutaredoxin"/>
    <property type="match status" value="1"/>
</dbReference>
<evidence type="ECO:0000256" key="4">
    <source>
        <dbReference type="ARBA" id="ARBA00023284"/>
    </source>
</evidence>
<evidence type="ECO:0000256" key="1">
    <source>
        <dbReference type="ARBA" id="ARBA00004196"/>
    </source>
</evidence>
<comment type="subcellular location">
    <subcellularLocation>
        <location evidence="1">Cell envelope</location>
    </subcellularLocation>
</comment>
<dbReference type="PROSITE" id="PS51257">
    <property type="entry name" value="PROKAR_LIPOPROTEIN"/>
    <property type="match status" value="1"/>
</dbReference>
<dbReference type="Pfam" id="PF00578">
    <property type="entry name" value="AhpC-TSA"/>
    <property type="match status" value="1"/>
</dbReference>
<reference evidence="6 7" key="1">
    <citation type="submission" date="2016-10" db="EMBL/GenBank/DDBJ databases">
        <authorList>
            <person name="de Groot N.N."/>
        </authorList>
    </citation>
    <scope>NUCLEOTIDE SEQUENCE [LARGE SCALE GENOMIC DNA]</scope>
    <source>
        <strain evidence="6 7">MAR_2009_71</strain>
    </source>
</reference>
<dbReference type="GO" id="GO:0016209">
    <property type="term" value="F:antioxidant activity"/>
    <property type="evidence" value="ECO:0007669"/>
    <property type="project" value="InterPro"/>
</dbReference>
<dbReference type="EMBL" id="FNTB01000001">
    <property type="protein sequence ID" value="SEC67722.1"/>
    <property type="molecule type" value="Genomic_DNA"/>
</dbReference>
<dbReference type="Proteomes" id="UP000183038">
    <property type="component" value="Unassembled WGS sequence"/>
</dbReference>
<evidence type="ECO:0000256" key="2">
    <source>
        <dbReference type="ARBA" id="ARBA00022748"/>
    </source>
</evidence>
<dbReference type="AlphaFoldDB" id="A0A1H4UFT2"/>
<dbReference type="InterPro" id="IPR050553">
    <property type="entry name" value="Thioredoxin_ResA/DsbE_sf"/>
</dbReference>
<evidence type="ECO:0000313" key="6">
    <source>
        <dbReference type="EMBL" id="SEC67722.1"/>
    </source>
</evidence>
<dbReference type="CDD" id="cd02966">
    <property type="entry name" value="TlpA_like_family"/>
    <property type="match status" value="1"/>
</dbReference>
<evidence type="ECO:0000313" key="7">
    <source>
        <dbReference type="Proteomes" id="UP000183038"/>
    </source>
</evidence>
<dbReference type="GO" id="GO:0030313">
    <property type="term" value="C:cell envelope"/>
    <property type="evidence" value="ECO:0007669"/>
    <property type="project" value="UniProtKB-SubCell"/>
</dbReference>
<organism evidence="6 7">
    <name type="scientific">Maribacter dokdonensis</name>
    <dbReference type="NCBI Taxonomy" id="320912"/>
    <lineage>
        <taxon>Bacteria</taxon>
        <taxon>Pseudomonadati</taxon>
        <taxon>Bacteroidota</taxon>
        <taxon>Flavobacteriia</taxon>
        <taxon>Flavobacteriales</taxon>
        <taxon>Flavobacteriaceae</taxon>
        <taxon>Maribacter</taxon>
    </lineage>
</organism>
<evidence type="ECO:0000256" key="3">
    <source>
        <dbReference type="ARBA" id="ARBA00023157"/>
    </source>
</evidence>
<name>A0A1H4UFT2_9FLAO</name>
<dbReference type="GO" id="GO:0016491">
    <property type="term" value="F:oxidoreductase activity"/>
    <property type="evidence" value="ECO:0007669"/>
    <property type="project" value="InterPro"/>
</dbReference>